<name>A0ABX9YA03_MICCH</name>
<dbReference type="Proteomes" id="UP000274694">
    <property type="component" value="Unassembled WGS sequence"/>
</dbReference>
<evidence type="ECO:0000313" key="3">
    <source>
        <dbReference type="Proteomes" id="UP000274694"/>
    </source>
</evidence>
<dbReference type="Pfam" id="PF00754">
    <property type="entry name" value="F5_F8_type_C"/>
    <property type="match status" value="1"/>
</dbReference>
<dbReference type="InterPro" id="IPR008979">
    <property type="entry name" value="Galactose-bd-like_sf"/>
</dbReference>
<dbReference type="SUPFAM" id="SSF49785">
    <property type="entry name" value="Galactose-binding domain-like"/>
    <property type="match status" value="1"/>
</dbReference>
<dbReference type="EMBL" id="QGTA01000147">
    <property type="protein sequence ID" value="RQW94621.1"/>
    <property type="molecule type" value="Genomic_DNA"/>
</dbReference>
<dbReference type="RefSeq" id="WP_124778838.1">
    <property type="nucleotide sequence ID" value="NZ_QGTA01000147.1"/>
</dbReference>
<evidence type="ECO:0000259" key="1">
    <source>
        <dbReference type="PROSITE" id="PS50022"/>
    </source>
</evidence>
<comment type="caution">
    <text evidence="2">The sequence shown here is derived from an EMBL/GenBank/DDBJ whole genome shotgun (WGS) entry which is preliminary data.</text>
</comment>
<dbReference type="PROSITE" id="PS50022">
    <property type="entry name" value="FA58C_3"/>
    <property type="match status" value="1"/>
</dbReference>
<reference evidence="2 3" key="1">
    <citation type="submission" date="2018-05" db="EMBL/GenBank/DDBJ databases">
        <title>Micromonospora from Atacama Desert.</title>
        <authorList>
            <person name="Carro L."/>
            <person name="Goodfellow M."/>
            <person name="Klenk H.-P."/>
        </authorList>
    </citation>
    <scope>NUCLEOTIDE SEQUENCE [LARGE SCALE GENOMIC DNA]</scope>
    <source>
        <strain evidence="2 3">LB41</strain>
    </source>
</reference>
<proteinExistence type="predicted"/>
<feature type="domain" description="F5/8 type C" evidence="1">
    <location>
        <begin position="1"/>
        <end position="106"/>
    </location>
</feature>
<protein>
    <recommendedName>
        <fullName evidence="1">F5/8 type C domain-containing protein</fullName>
    </recommendedName>
</protein>
<evidence type="ECO:0000313" key="2">
    <source>
        <dbReference type="EMBL" id="RQW94621.1"/>
    </source>
</evidence>
<dbReference type="Gene3D" id="2.60.120.260">
    <property type="entry name" value="Galactose-binding domain-like"/>
    <property type="match status" value="1"/>
</dbReference>
<dbReference type="InterPro" id="IPR000421">
    <property type="entry name" value="FA58C"/>
</dbReference>
<keyword evidence="3" id="KW-1185">Reference proteome</keyword>
<sequence>MVYGLAALDSSGRNMGASYCVSGLRYLPRQDGGSGAVNGRIGQYEVYVSTDGTNWGTAVATGAFANGASQKDVRSTAKTGQYLRLRAVSEVAGNPWTSAAEIYALN</sequence>
<gene>
    <name evidence="2" type="ORF">DLJ60_08845</name>
</gene>
<accession>A0ABX9YA03</accession>
<organism evidence="2 3">
    <name type="scientific">Micromonospora chalcea</name>
    <dbReference type="NCBI Taxonomy" id="1874"/>
    <lineage>
        <taxon>Bacteria</taxon>
        <taxon>Bacillati</taxon>
        <taxon>Actinomycetota</taxon>
        <taxon>Actinomycetes</taxon>
        <taxon>Micromonosporales</taxon>
        <taxon>Micromonosporaceae</taxon>
        <taxon>Micromonospora</taxon>
    </lineage>
</organism>